<protein>
    <submittedName>
        <fullName evidence="2">Uncharacterized protein</fullName>
    </submittedName>
</protein>
<dbReference type="Pfam" id="PF07939">
    <property type="entry name" value="DUF1685"/>
    <property type="match status" value="1"/>
</dbReference>
<dbReference type="AlphaFoldDB" id="A0ABD1S1S2"/>
<reference evidence="3" key="1">
    <citation type="submission" date="2024-07" db="EMBL/GenBank/DDBJ databases">
        <title>Two chromosome-level genome assemblies of Korean endemic species Abeliophyllum distichum and Forsythia ovata (Oleaceae).</title>
        <authorList>
            <person name="Jang H."/>
        </authorList>
    </citation>
    <scope>NUCLEOTIDE SEQUENCE [LARGE SCALE GENOMIC DNA]</scope>
</reference>
<name>A0ABD1S1S2_9LAMI</name>
<sequence>MHNCQRRFAQKCTYTKVKTKHCLRSRTPFMEPELHTVINLFDLLWFYPQIFKKQSYTTISSIPETNPDCHNQENPRKAKISSQLKIHTRSKSDQLMNSSTGLDSGSSSPNSVLYTPHLSEQDFSQEISIATQVEKTRGGVRNRRKKTLSKSLSQLEFEELKGFMDLGFVFSEEDKDSSLVEIIPGLQRAGKKRDGKGKEEEANANVSSVPRPYLSEAWEFFDERKRENQSPLMNWRVPVISNKIDMKDWSGLDWEGAEGMGGRWGRRGAGLGAVEDGGLG</sequence>
<evidence type="ECO:0000256" key="1">
    <source>
        <dbReference type="SAM" id="MobiDB-lite"/>
    </source>
</evidence>
<evidence type="ECO:0000313" key="2">
    <source>
        <dbReference type="EMBL" id="KAL2494674.1"/>
    </source>
</evidence>
<dbReference type="InterPro" id="IPR012881">
    <property type="entry name" value="DUF1685"/>
</dbReference>
<evidence type="ECO:0000313" key="3">
    <source>
        <dbReference type="Proteomes" id="UP001604277"/>
    </source>
</evidence>
<proteinExistence type="predicted"/>
<accession>A0ABD1S1S2</accession>
<organism evidence="2 3">
    <name type="scientific">Forsythia ovata</name>
    <dbReference type="NCBI Taxonomy" id="205694"/>
    <lineage>
        <taxon>Eukaryota</taxon>
        <taxon>Viridiplantae</taxon>
        <taxon>Streptophyta</taxon>
        <taxon>Embryophyta</taxon>
        <taxon>Tracheophyta</taxon>
        <taxon>Spermatophyta</taxon>
        <taxon>Magnoliopsida</taxon>
        <taxon>eudicotyledons</taxon>
        <taxon>Gunneridae</taxon>
        <taxon>Pentapetalae</taxon>
        <taxon>asterids</taxon>
        <taxon>lamiids</taxon>
        <taxon>Lamiales</taxon>
        <taxon>Oleaceae</taxon>
        <taxon>Forsythieae</taxon>
        <taxon>Forsythia</taxon>
    </lineage>
</organism>
<comment type="caution">
    <text evidence="2">The sequence shown here is derived from an EMBL/GenBank/DDBJ whole genome shotgun (WGS) entry which is preliminary data.</text>
</comment>
<gene>
    <name evidence="2" type="ORF">Fot_38431</name>
</gene>
<feature type="region of interest" description="Disordered" evidence="1">
    <location>
        <begin position="63"/>
        <end position="115"/>
    </location>
</feature>
<dbReference type="PANTHER" id="PTHR33785">
    <property type="entry name" value="OS06G0550800 PROTEIN"/>
    <property type="match status" value="1"/>
</dbReference>
<feature type="compositionally biased region" description="Low complexity" evidence="1">
    <location>
        <begin position="97"/>
        <end position="111"/>
    </location>
</feature>
<dbReference type="EMBL" id="JBFOLJ010000011">
    <property type="protein sequence ID" value="KAL2494674.1"/>
    <property type="molecule type" value="Genomic_DNA"/>
</dbReference>
<dbReference type="PANTHER" id="PTHR33785:SF12">
    <property type="entry name" value="DUF1685 FAMILY PROTEIN"/>
    <property type="match status" value="1"/>
</dbReference>
<dbReference type="Proteomes" id="UP001604277">
    <property type="component" value="Unassembled WGS sequence"/>
</dbReference>
<keyword evidence="3" id="KW-1185">Reference proteome</keyword>